<evidence type="ECO:0000256" key="1">
    <source>
        <dbReference type="SAM" id="Phobius"/>
    </source>
</evidence>
<protein>
    <recommendedName>
        <fullName evidence="4">DUF2269 family protein</fullName>
    </recommendedName>
</protein>
<dbReference type="Proteomes" id="UP000656813">
    <property type="component" value="Unassembled WGS sequence"/>
</dbReference>
<keyword evidence="1" id="KW-0472">Membrane</keyword>
<gene>
    <name evidence="2" type="ORF">GCM10007096_01510</name>
</gene>
<feature type="transmembrane region" description="Helical" evidence="1">
    <location>
        <begin position="79"/>
        <end position="99"/>
    </location>
</feature>
<dbReference type="Pfam" id="PF10027">
    <property type="entry name" value="DUF2269"/>
    <property type="match status" value="1"/>
</dbReference>
<dbReference type="RefSeq" id="WP_188495062.1">
    <property type="nucleotide sequence ID" value="NZ_BMFV01000001.1"/>
</dbReference>
<name>A0A8J2ZS54_9BACL</name>
<feature type="transmembrane region" description="Helical" evidence="1">
    <location>
        <begin position="6"/>
        <end position="29"/>
    </location>
</feature>
<feature type="transmembrane region" description="Helical" evidence="1">
    <location>
        <begin position="128"/>
        <end position="148"/>
    </location>
</feature>
<keyword evidence="1" id="KW-0812">Transmembrane</keyword>
<dbReference type="EMBL" id="BMFV01000001">
    <property type="protein sequence ID" value="GGH73855.1"/>
    <property type="molecule type" value="Genomic_DNA"/>
</dbReference>
<organism evidence="2 3">
    <name type="scientific">Pullulanibacillus pueri</name>
    <dbReference type="NCBI Taxonomy" id="1437324"/>
    <lineage>
        <taxon>Bacteria</taxon>
        <taxon>Bacillati</taxon>
        <taxon>Bacillota</taxon>
        <taxon>Bacilli</taxon>
        <taxon>Bacillales</taxon>
        <taxon>Sporolactobacillaceae</taxon>
        <taxon>Pullulanibacillus</taxon>
    </lineage>
</organism>
<proteinExistence type="predicted"/>
<keyword evidence="1" id="KW-1133">Transmembrane helix</keyword>
<evidence type="ECO:0008006" key="4">
    <source>
        <dbReference type="Google" id="ProtNLM"/>
    </source>
</evidence>
<reference evidence="2" key="2">
    <citation type="submission" date="2020-09" db="EMBL/GenBank/DDBJ databases">
        <authorList>
            <person name="Sun Q."/>
            <person name="Zhou Y."/>
        </authorList>
    </citation>
    <scope>NUCLEOTIDE SEQUENCE</scope>
    <source>
        <strain evidence="2">CGMCC 1.12777</strain>
    </source>
</reference>
<keyword evidence="3" id="KW-1185">Reference proteome</keyword>
<reference evidence="2" key="1">
    <citation type="journal article" date="2014" name="Int. J. Syst. Evol. Microbiol.">
        <title>Complete genome sequence of Corynebacterium casei LMG S-19264T (=DSM 44701T), isolated from a smear-ripened cheese.</title>
        <authorList>
            <consortium name="US DOE Joint Genome Institute (JGI-PGF)"/>
            <person name="Walter F."/>
            <person name="Albersmeier A."/>
            <person name="Kalinowski J."/>
            <person name="Ruckert C."/>
        </authorList>
    </citation>
    <scope>NUCLEOTIDE SEQUENCE</scope>
    <source>
        <strain evidence="2">CGMCC 1.12777</strain>
    </source>
</reference>
<dbReference type="InterPro" id="IPR018729">
    <property type="entry name" value="DUF2269_transmembrane"/>
</dbReference>
<feature type="transmembrane region" description="Helical" evidence="1">
    <location>
        <begin position="49"/>
        <end position="67"/>
    </location>
</feature>
<comment type="caution">
    <text evidence="2">The sequence shown here is derived from an EMBL/GenBank/DDBJ whole genome shotgun (WGS) entry which is preliminary data.</text>
</comment>
<accession>A0A8J2ZS54</accession>
<evidence type="ECO:0000313" key="2">
    <source>
        <dbReference type="EMBL" id="GGH73855.1"/>
    </source>
</evidence>
<dbReference type="AlphaFoldDB" id="A0A8J2ZS54"/>
<evidence type="ECO:0000313" key="3">
    <source>
        <dbReference type="Proteomes" id="UP000656813"/>
    </source>
</evidence>
<sequence length="151" mass="17134">MDAIYQCLVVIHIFSAVLGLGPGFVFFYIKRSAHTITELRHSYFITQRLHRVVMVGGFSLLITGILMGALNPVLFQQGWYLACLILFLLGLAMGPSILAPRTKRMKYILTTCKSEEIPEEYKALAQQLLRFELLLNALFLIILALMILKPF</sequence>